<dbReference type="SUPFAM" id="SSF46689">
    <property type="entry name" value="Homeodomain-like"/>
    <property type="match status" value="1"/>
</dbReference>
<dbReference type="STRING" id="1122204.SAMN05421781_2799"/>
<reference evidence="9 10" key="1">
    <citation type="submission" date="2016-10" db="EMBL/GenBank/DDBJ databases">
        <authorList>
            <person name="de Groot N.N."/>
        </authorList>
    </citation>
    <scope>NUCLEOTIDE SEQUENCE [LARGE SCALE GENOMIC DNA]</scope>
    <source>
        <strain evidence="9 10">DSM 23126</strain>
    </source>
</reference>
<dbReference type="PANTHER" id="PTHR42913">
    <property type="entry name" value="APOPTOSIS-INDUCING FACTOR 1"/>
    <property type="match status" value="1"/>
</dbReference>
<keyword evidence="4" id="KW-0274">FAD</keyword>
<accession>A0A1H2XKP5</accession>
<evidence type="ECO:0000256" key="1">
    <source>
        <dbReference type="ARBA" id="ARBA00001974"/>
    </source>
</evidence>
<dbReference type="PRINTS" id="PR00368">
    <property type="entry name" value="FADPNR"/>
</dbReference>
<evidence type="ECO:0000259" key="8">
    <source>
        <dbReference type="PROSITE" id="PS50977"/>
    </source>
</evidence>
<evidence type="ECO:0000256" key="3">
    <source>
        <dbReference type="ARBA" id="ARBA00022630"/>
    </source>
</evidence>
<dbReference type="EMBL" id="FNNC01000007">
    <property type="protein sequence ID" value="SDW93415.1"/>
    <property type="molecule type" value="Genomic_DNA"/>
</dbReference>
<dbReference type="InterPro" id="IPR001647">
    <property type="entry name" value="HTH_TetR"/>
</dbReference>
<comment type="similarity">
    <text evidence="2">Belongs to the NADH dehydrogenase family.</text>
</comment>
<dbReference type="GO" id="GO:0003677">
    <property type="term" value="F:DNA binding"/>
    <property type="evidence" value="ECO:0007669"/>
    <property type="project" value="UniProtKB-UniRule"/>
</dbReference>
<dbReference type="Gene3D" id="3.50.50.100">
    <property type="match status" value="1"/>
</dbReference>
<keyword evidence="10" id="KW-1185">Reference proteome</keyword>
<keyword evidence="3" id="KW-0285">Flavoprotein</keyword>
<dbReference type="InterPro" id="IPR036188">
    <property type="entry name" value="FAD/NAD-bd_sf"/>
</dbReference>
<dbReference type="Gene3D" id="1.10.357.10">
    <property type="entry name" value="Tetracycline Repressor, domain 2"/>
    <property type="match status" value="1"/>
</dbReference>
<dbReference type="Pfam" id="PF00440">
    <property type="entry name" value="TetR_N"/>
    <property type="match status" value="1"/>
</dbReference>
<organism evidence="9 10">
    <name type="scientific">Marinococcus luteus</name>
    <dbReference type="NCBI Taxonomy" id="1122204"/>
    <lineage>
        <taxon>Bacteria</taxon>
        <taxon>Bacillati</taxon>
        <taxon>Bacillota</taxon>
        <taxon>Bacilli</taxon>
        <taxon>Bacillales</taxon>
        <taxon>Bacillaceae</taxon>
        <taxon>Marinococcus</taxon>
    </lineage>
</organism>
<dbReference type="RefSeq" id="WP_091616402.1">
    <property type="nucleotide sequence ID" value="NZ_FNNC01000007.1"/>
</dbReference>
<name>A0A1H2XKP5_9BACI</name>
<dbReference type="InterPro" id="IPR051169">
    <property type="entry name" value="NADH-Q_oxidoreductase"/>
</dbReference>
<keyword evidence="6 7" id="KW-0238">DNA-binding</keyword>
<sequence>MKRTEKREQTRSRILQAAVHLFQEKGFEQTTVQEITASAEVAKGTFFNYFPTKESIMRALAEDRLLRVQEYMQTYKIQRMTLPSRIRAYAGYFLGDFHLNPSLTRHIWRHVVEHDSALLRTWEQLLESGVRQQEIDPSISSNRWAHIINSYFYYQLSIGAETDREELLHHFMQLVHAGIDSMLLKGGQETMEKIIVLGGGYGGMRFLQRVLGSDLPQDVDITLVDKLPYHCMKTEYYALAAGTESDHDVRVPFPDHSRLKIHFGTVDHIDMENQLVVMSDSSSLPYDKLIAGLGSVDNFHGVPGAEEHSYSIQSMEATRRTYEAISNLPPKSAVSIVGAGLSGVELASELRESRSDLHIRLFDRGETILPMFPKRLSNYVQNWFEKHDVEVISNSDITTVTAEGLYNHEDWIQSEAIIWTAGIQPNKIIRDLDTEKDRKGRIILTPHHHLTNDKNIFIVGDCASLPHAPSAQLAEGQAEQIATIMKKQWKNEPLPETMPEIKLKGTLGSLGKKHGFGVMGGTAKAAVTGRVARLLKSGVLWMYKNHSGV</sequence>
<dbReference type="Proteomes" id="UP000199488">
    <property type="component" value="Unassembled WGS sequence"/>
</dbReference>
<dbReference type="PRINTS" id="PR00455">
    <property type="entry name" value="HTHTETR"/>
</dbReference>
<comment type="cofactor">
    <cofactor evidence="1">
        <name>FAD</name>
        <dbReference type="ChEBI" id="CHEBI:57692"/>
    </cofactor>
</comment>
<feature type="domain" description="HTH tetR-type" evidence="8">
    <location>
        <begin position="8"/>
        <end position="68"/>
    </location>
</feature>
<dbReference type="GO" id="GO:0019646">
    <property type="term" value="P:aerobic electron transport chain"/>
    <property type="evidence" value="ECO:0007669"/>
    <property type="project" value="TreeGrafter"/>
</dbReference>
<dbReference type="InterPro" id="IPR009057">
    <property type="entry name" value="Homeodomain-like_sf"/>
</dbReference>
<dbReference type="OrthoDB" id="9784880at2"/>
<dbReference type="GO" id="GO:0003955">
    <property type="term" value="F:NAD(P)H dehydrogenase (quinone) activity"/>
    <property type="evidence" value="ECO:0007669"/>
    <property type="project" value="TreeGrafter"/>
</dbReference>
<protein>
    <submittedName>
        <fullName evidence="9">Transcriptional regulator, TetR family</fullName>
    </submittedName>
</protein>
<dbReference type="SUPFAM" id="SSF48498">
    <property type="entry name" value="Tetracyclin repressor-like, C-terminal domain"/>
    <property type="match status" value="1"/>
</dbReference>
<dbReference type="InterPro" id="IPR023772">
    <property type="entry name" value="DNA-bd_HTH_TetR-type_CS"/>
</dbReference>
<evidence type="ECO:0000256" key="5">
    <source>
        <dbReference type="ARBA" id="ARBA00023002"/>
    </source>
</evidence>
<dbReference type="Pfam" id="PF07992">
    <property type="entry name" value="Pyr_redox_2"/>
    <property type="match status" value="1"/>
</dbReference>
<dbReference type="InterPro" id="IPR036271">
    <property type="entry name" value="Tet_transcr_reg_TetR-rel_C_sf"/>
</dbReference>
<evidence type="ECO:0000313" key="10">
    <source>
        <dbReference type="Proteomes" id="UP000199488"/>
    </source>
</evidence>
<dbReference type="PANTHER" id="PTHR42913:SF3">
    <property type="entry name" value="64 KDA MITOCHONDRIAL NADH DEHYDROGENASE (EUROFUNG)"/>
    <property type="match status" value="1"/>
</dbReference>
<dbReference type="SUPFAM" id="SSF51905">
    <property type="entry name" value="FAD/NAD(P)-binding domain"/>
    <property type="match status" value="2"/>
</dbReference>
<evidence type="ECO:0000256" key="2">
    <source>
        <dbReference type="ARBA" id="ARBA00005272"/>
    </source>
</evidence>
<feature type="DNA-binding region" description="H-T-H motif" evidence="7">
    <location>
        <begin position="31"/>
        <end position="50"/>
    </location>
</feature>
<evidence type="ECO:0000256" key="6">
    <source>
        <dbReference type="ARBA" id="ARBA00023125"/>
    </source>
</evidence>
<proteinExistence type="inferred from homology"/>
<dbReference type="PRINTS" id="PR00411">
    <property type="entry name" value="PNDRDTASEI"/>
</dbReference>
<evidence type="ECO:0000313" key="9">
    <source>
        <dbReference type="EMBL" id="SDW93415.1"/>
    </source>
</evidence>
<keyword evidence="5" id="KW-0560">Oxidoreductase</keyword>
<dbReference type="InterPro" id="IPR023753">
    <property type="entry name" value="FAD/NAD-binding_dom"/>
</dbReference>
<evidence type="ECO:0000256" key="7">
    <source>
        <dbReference type="PROSITE-ProRule" id="PRU00335"/>
    </source>
</evidence>
<dbReference type="PROSITE" id="PS01081">
    <property type="entry name" value="HTH_TETR_1"/>
    <property type="match status" value="1"/>
</dbReference>
<evidence type="ECO:0000256" key="4">
    <source>
        <dbReference type="ARBA" id="ARBA00022827"/>
    </source>
</evidence>
<dbReference type="PROSITE" id="PS50977">
    <property type="entry name" value="HTH_TETR_2"/>
    <property type="match status" value="1"/>
</dbReference>
<dbReference type="AlphaFoldDB" id="A0A1H2XKP5"/>
<gene>
    <name evidence="9" type="ORF">SAMN05421781_2799</name>
</gene>